<keyword evidence="3" id="KW-1185">Reference proteome</keyword>
<dbReference type="InterPro" id="IPR010380">
    <property type="entry name" value="DUF975"/>
</dbReference>
<dbReference type="PANTHER" id="PTHR40076">
    <property type="entry name" value="MEMBRANE PROTEIN-RELATED"/>
    <property type="match status" value="1"/>
</dbReference>
<dbReference type="Proteomes" id="UP001589758">
    <property type="component" value="Unassembled WGS sequence"/>
</dbReference>
<accession>A0ABV6CAB6</accession>
<feature type="transmembrane region" description="Helical" evidence="1">
    <location>
        <begin position="67"/>
        <end position="88"/>
    </location>
</feature>
<dbReference type="Pfam" id="PF06161">
    <property type="entry name" value="DUF975"/>
    <property type="match status" value="1"/>
</dbReference>
<reference evidence="2 3" key="1">
    <citation type="submission" date="2024-09" db="EMBL/GenBank/DDBJ databases">
        <authorList>
            <person name="Sun Q."/>
            <person name="Mori K."/>
        </authorList>
    </citation>
    <scope>NUCLEOTIDE SEQUENCE [LARGE SCALE GENOMIC DNA]</scope>
    <source>
        <strain evidence="2 3">CCM 8545</strain>
    </source>
</reference>
<keyword evidence="1" id="KW-1133">Transmembrane helix</keyword>
<dbReference type="PANTHER" id="PTHR40076:SF1">
    <property type="entry name" value="MEMBRANE PROTEIN"/>
    <property type="match status" value="1"/>
</dbReference>
<sequence length="265" mass="30302">MALAGSWKILILIGILSAIIADGIPQLIFKSILPEATIKILLDLTLLESLPHSEIEILSSNIQKPMLLFFVLSFLLSPFNTSFTWITLDNVRKKPIEQKHLIQNIKPYFSKLVFYNILYVIYITLWSSLLVIPGIIKLHSYALAPFILRDNPQITANQAITESRRLMHGRKLKLFSLVISFIGWFILAQIILAMGGNIIKPLLLQNLNLYLFLSALWSIFAYIVFWVYFKSALAIFYQNVINEIKPTDGLEQVKDNDKQPTNIII</sequence>
<keyword evidence="1" id="KW-0812">Transmembrane</keyword>
<evidence type="ECO:0000256" key="1">
    <source>
        <dbReference type="SAM" id="Phobius"/>
    </source>
</evidence>
<name>A0ABV6CAB6_9GAMM</name>
<dbReference type="EMBL" id="JBHLXE010000084">
    <property type="protein sequence ID" value="MFC0179915.1"/>
    <property type="molecule type" value="Genomic_DNA"/>
</dbReference>
<feature type="transmembrane region" description="Helical" evidence="1">
    <location>
        <begin position="174"/>
        <end position="195"/>
    </location>
</feature>
<feature type="transmembrane region" description="Helical" evidence="1">
    <location>
        <begin position="6"/>
        <end position="29"/>
    </location>
</feature>
<proteinExistence type="predicted"/>
<organism evidence="2 3">
    <name type="scientific">Thorsellia kenyensis</name>
    <dbReference type="NCBI Taxonomy" id="1549888"/>
    <lineage>
        <taxon>Bacteria</taxon>
        <taxon>Pseudomonadati</taxon>
        <taxon>Pseudomonadota</taxon>
        <taxon>Gammaproteobacteria</taxon>
        <taxon>Enterobacterales</taxon>
        <taxon>Thorselliaceae</taxon>
        <taxon>Thorsellia</taxon>
    </lineage>
</organism>
<dbReference type="RefSeq" id="WP_385877025.1">
    <property type="nucleotide sequence ID" value="NZ_JBHLXE010000084.1"/>
</dbReference>
<protein>
    <submittedName>
        <fullName evidence="2">DUF975 family protein</fullName>
    </submittedName>
</protein>
<comment type="caution">
    <text evidence="2">The sequence shown here is derived from an EMBL/GenBank/DDBJ whole genome shotgun (WGS) entry which is preliminary data.</text>
</comment>
<evidence type="ECO:0000313" key="3">
    <source>
        <dbReference type="Proteomes" id="UP001589758"/>
    </source>
</evidence>
<feature type="transmembrane region" description="Helical" evidence="1">
    <location>
        <begin position="108"/>
        <end position="132"/>
    </location>
</feature>
<gene>
    <name evidence="2" type="ORF">ACFFIT_07415</name>
</gene>
<keyword evidence="1" id="KW-0472">Membrane</keyword>
<feature type="transmembrane region" description="Helical" evidence="1">
    <location>
        <begin position="207"/>
        <end position="229"/>
    </location>
</feature>
<evidence type="ECO:0000313" key="2">
    <source>
        <dbReference type="EMBL" id="MFC0179915.1"/>
    </source>
</evidence>